<reference evidence="2" key="1">
    <citation type="journal article" date="2019" name="Int. J. Syst. Evol. Microbiol.">
        <title>The Global Catalogue of Microorganisms (GCM) 10K type strain sequencing project: providing services to taxonomists for standard genome sequencing and annotation.</title>
        <authorList>
            <consortium name="The Broad Institute Genomics Platform"/>
            <consortium name="The Broad Institute Genome Sequencing Center for Infectious Disease"/>
            <person name="Wu L."/>
            <person name="Ma J."/>
        </authorList>
    </citation>
    <scope>NUCLEOTIDE SEQUENCE [LARGE SCALE GENOMIC DNA]</scope>
    <source>
        <strain evidence="2">NBRC 103632</strain>
    </source>
</reference>
<gene>
    <name evidence="1" type="ORF">GCM10007890_33570</name>
</gene>
<name>A0AA37TI03_9HYPH</name>
<organism evidence="1 2">
    <name type="scientific">Methylobacterium tardum</name>
    <dbReference type="NCBI Taxonomy" id="374432"/>
    <lineage>
        <taxon>Bacteria</taxon>
        <taxon>Pseudomonadati</taxon>
        <taxon>Pseudomonadota</taxon>
        <taxon>Alphaproteobacteria</taxon>
        <taxon>Hyphomicrobiales</taxon>
        <taxon>Methylobacteriaceae</taxon>
        <taxon>Methylobacterium</taxon>
    </lineage>
</organism>
<proteinExistence type="predicted"/>
<dbReference type="EMBL" id="BSPL01000017">
    <property type="protein sequence ID" value="GLS71344.1"/>
    <property type="molecule type" value="Genomic_DNA"/>
</dbReference>
<keyword evidence="2" id="KW-1185">Reference proteome</keyword>
<dbReference type="RefSeq" id="WP_238194245.1">
    <property type="nucleotide sequence ID" value="NZ_BPQZ01000001.1"/>
</dbReference>
<accession>A0AA37TI03</accession>
<comment type="caution">
    <text evidence="1">The sequence shown here is derived from an EMBL/GenBank/DDBJ whole genome shotgun (WGS) entry which is preliminary data.</text>
</comment>
<dbReference type="Proteomes" id="UP001157440">
    <property type="component" value="Unassembled WGS sequence"/>
</dbReference>
<evidence type="ECO:0000313" key="1">
    <source>
        <dbReference type="EMBL" id="GLS71344.1"/>
    </source>
</evidence>
<sequence>MEASQLTYAAAEVIGHAAVSELLNSAEPPAGEEPEQPTVHPVTGALREKLAEAFPGVTATVHTRRPFTDEDTPAVTVQPCPWILTAVLPGQTKVSEGNGV</sequence>
<evidence type="ECO:0000313" key="2">
    <source>
        <dbReference type="Proteomes" id="UP001157440"/>
    </source>
</evidence>
<protein>
    <submittedName>
        <fullName evidence="1">Uncharacterized protein</fullName>
    </submittedName>
</protein>
<dbReference type="AlphaFoldDB" id="A0AA37TI03"/>